<dbReference type="Pfam" id="PF00012">
    <property type="entry name" value="HSP70"/>
    <property type="match status" value="1"/>
</dbReference>
<dbReference type="PANTHER" id="PTHR19375">
    <property type="entry name" value="HEAT SHOCK PROTEIN 70KDA"/>
    <property type="match status" value="1"/>
</dbReference>
<name>W6UNP1_ECHGR</name>
<dbReference type="SUPFAM" id="SSF100934">
    <property type="entry name" value="Heat shock protein 70kD (HSP70), C-terminal subdomain"/>
    <property type="match status" value="1"/>
</dbReference>
<dbReference type="SUPFAM" id="SSF100920">
    <property type="entry name" value="Heat shock protein 70kD (HSP70), peptide-binding domain"/>
    <property type="match status" value="1"/>
</dbReference>
<keyword evidence="2" id="KW-0547">Nucleotide-binding</keyword>
<comment type="caution">
    <text evidence="4">The sequence shown here is derived from an EMBL/GenBank/DDBJ whole genome shotgun (WGS) entry which is preliminary data.</text>
</comment>
<keyword evidence="5" id="KW-1185">Reference proteome</keyword>
<dbReference type="EMBL" id="APAU02000196">
    <property type="protein sequence ID" value="EUB54964.1"/>
    <property type="molecule type" value="Genomic_DNA"/>
</dbReference>
<dbReference type="OMA" id="IVEHCVE"/>
<sequence length="367" mass="41346">MNTEVISAPEAGTAFNRKSKVGQRVVGEEGSCGGTISQRQATIDAGKIAGLNVLRLINEPTAAAIAYAMDTRSDRQRNVLIFDWGGATFNVSILSIRDGKFEVRAVGGDTHLGGEDVYSRLLDYCVGTFKRKFEGKYLTTDMKGIGCLRKAYEVAKKLSSVEFTNMEVESLIEGIDFSVTLARTRFEHLCSDLFDGTMNAVKMALVDAELDKADIHEILLGERTKTSDNYFLGEFHLTGFPAVRRGEIEFKMPFEIDANGILHVSAVEKSTEKQKSITITDYKCRLSKREIERKPLDAEKFKQDEEKERSRVAAMNVMVDCIYSMERKMEKEEMKQKISEECRQNILSGCEETIEWTKTEKEARKED</sequence>
<proteinExistence type="inferred from homology"/>
<evidence type="ECO:0000256" key="1">
    <source>
        <dbReference type="ARBA" id="ARBA00007381"/>
    </source>
</evidence>
<dbReference type="FunFam" id="3.30.420.40:FF:000028">
    <property type="entry name" value="heat shock 70 kDa protein-like"/>
    <property type="match status" value="1"/>
</dbReference>
<dbReference type="RefSeq" id="XP_024346160.1">
    <property type="nucleotide sequence ID" value="XM_024499421.1"/>
</dbReference>
<accession>W6UNP1</accession>
<evidence type="ECO:0000256" key="2">
    <source>
        <dbReference type="ARBA" id="ARBA00022741"/>
    </source>
</evidence>
<dbReference type="STRING" id="6210.W6UNP1"/>
<dbReference type="Gene3D" id="2.60.34.10">
    <property type="entry name" value="Substrate Binding Domain Of DNAk, Chain A, domain 1"/>
    <property type="match status" value="1"/>
</dbReference>
<keyword evidence="3" id="KW-0067">ATP-binding</keyword>
<dbReference type="InterPro" id="IPR043129">
    <property type="entry name" value="ATPase_NBD"/>
</dbReference>
<dbReference type="KEGG" id="egl:EGR_10172"/>
<keyword evidence="4" id="KW-0346">Stress response</keyword>
<dbReference type="Proteomes" id="UP000019149">
    <property type="component" value="Unassembled WGS sequence"/>
</dbReference>
<evidence type="ECO:0000313" key="4">
    <source>
        <dbReference type="EMBL" id="EUB54964.1"/>
    </source>
</evidence>
<dbReference type="GO" id="GO:0140662">
    <property type="term" value="F:ATP-dependent protein folding chaperone"/>
    <property type="evidence" value="ECO:0007669"/>
    <property type="project" value="InterPro"/>
</dbReference>
<evidence type="ECO:0000256" key="3">
    <source>
        <dbReference type="ARBA" id="ARBA00022840"/>
    </source>
</evidence>
<dbReference type="AlphaFoldDB" id="W6UNP1"/>
<dbReference type="InterPro" id="IPR029047">
    <property type="entry name" value="HSP70_peptide-bd_sf"/>
</dbReference>
<dbReference type="Gene3D" id="1.20.1270.10">
    <property type="match status" value="1"/>
</dbReference>
<dbReference type="OrthoDB" id="3789372at2759"/>
<protein>
    <submittedName>
        <fullName evidence="4">Heat shock cognate protein</fullName>
    </submittedName>
</protein>
<dbReference type="InterPro" id="IPR029048">
    <property type="entry name" value="HSP70_C_sf"/>
</dbReference>
<dbReference type="GeneID" id="36345887"/>
<dbReference type="Gene3D" id="3.90.640.10">
    <property type="entry name" value="Actin, Chain A, domain 4"/>
    <property type="match status" value="1"/>
</dbReference>
<gene>
    <name evidence="4" type="ORF">EGR_10172</name>
</gene>
<dbReference type="SUPFAM" id="SSF53067">
    <property type="entry name" value="Actin-like ATPase domain"/>
    <property type="match status" value="2"/>
</dbReference>
<dbReference type="CTD" id="36345887"/>
<reference evidence="4 5" key="1">
    <citation type="journal article" date="2013" name="Nat. Genet.">
        <title>The genome of the hydatid tapeworm Echinococcus granulosus.</title>
        <authorList>
            <person name="Zheng H."/>
            <person name="Zhang W."/>
            <person name="Zhang L."/>
            <person name="Zhang Z."/>
            <person name="Li J."/>
            <person name="Lu G."/>
            <person name="Zhu Y."/>
            <person name="Wang Y."/>
            <person name="Huang Y."/>
            <person name="Liu J."/>
            <person name="Kang H."/>
            <person name="Chen J."/>
            <person name="Wang L."/>
            <person name="Chen A."/>
            <person name="Yu S."/>
            <person name="Gao Z."/>
            <person name="Jin L."/>
            <person name="Gu W."/>
            <person name="Wang Z."/>
            <person name="Zhao L."/>
            <person name="Shi B."/>
            <person name="Wen H."/>
            <person name="Lin R."/>
            <person name="Jones M.K."/>
            <person name="Brejova B."/>
            <person name="Vinar T."/>
            <person name="Zhao G."/>
            <person name="McManus D.P."/>
            <person name="Chen Z."/>
            <person name="Zhou Y."/>
            <person name="Wang S."/>
        </authorList>
    </citation>
    <scope>NUCLEOTIDE SEQUENCE [LARGE SCALE GENOMIC DNA]</scope>
</reference>
<evidence type="ECO:0000313" key="5">
    <source>
        <dbReference type="Proteomes" id="UP000019149"/>
    </source>
</evidence>
<dbReference type="InterPro" id="IPR013126">
    <property type="entry name" value="Hsp_70_fam"/>
</dbReference>
<comment type="similarity">
    <text evidence="1">Belongs to the heat shock protein 70 family.</text>
</comment>
<dbReference type="FunFam" id="3.90.640.10:FF:000003">
    <property type="entry name" value="Molecular chaperone DnaK"/>
    <property type="match status" value="1"/>
</dbReference>
<organism evidence="4 5">
    <name type="scientific">Echinococcus granulosus</name>
    <name type="common">Hydatid tapeworm</name>
    <dbReference type="NCBI Taxonomy" id="6210"/>
    <lineage>
        <taxon>Eukaryota</taxon>
        <taxon>Metazoa</taxon>
        <taxon>Spiralia</taxon>
        <taxon>Lophotrochozoa</taxon>
        <taxon>Platyhelminthes</taxon>
        <taxon>Cestoda</taxon>
        <taxon>Eucestoda</taxon>
        <taxon>Cyclophyllidea</taxon>
        <taxon>Taeniidae</taxon>
        <taxon>Echinococcus</taxon>
        <taxon>Echinococcus granulosus group</taxon>
    </lineage>
</organism>
<dbReference type="Gene3D" id="3.30.420.40">
    <property type="match status" value="2"/>
</dbReference>
<dbReference type="GO" id="GO:0005524">
    <property type="term" value="F:ATP binding"/>
    <property type="evidence" value="ECO:0007669"/>
    <property type="project" value="UniProtKB-KW"/>
</dbReference>